<comment type="caution">
    <text evidence="1">The sequence shown here is derived from an EMBL/GenBank/DDBJ whole genome shotgun (WGS) entry which is preliminary data.</text>
</comment>
<dbReference type="AlphaFoldDB" id="A0A4Q8L517"/>
<name>A0A4Q8L517_9GAMM</name>
<evidence type="ECO:0000313" key="2">
    <source>
        <dbReference type="Proteomes" id="UP000292627"/>
    </source>
</evidence>
<proteinExistence type="predicted"/>
<gene>
    <name evidence="1" type="ORF">EA660_18285</name>
</gene>
<accession>A0A4Q8L517</accession>
<dbReference type="EMBL" id="SHMC01000010">
    <property type="protein sequence ID" value="TAA20338.1"/>
    <property type="molecule type" value="Genomic_DNA"/>
</dbReference>
<reference evidence="1 2" key="1">
    <citation type="submission" date="2019-02" db="EMBL/GenBank/DDBJ databases">
        <title>WGS of Pseudoxanthomonas species novum from clinical isolates.</title>
        <authorList>
            <person name="Bernier A.-M."/>
            <person name="Bernard K."/>
            <person name="Vachon A."/>
        </authorList>
    </citation>
    <scope>NUCLEOTIDE SEQUENCE [LARGE SCALE GENOMIC DNA]</scope>
    <source>
        <strain evidence="1 2">NML171200</strain>
    </source>
</reference>
<sequence>MKCKLKITATREYWADSEHYDDARSAEQMAALDASSDPWMILDHPDTAISIVPVEERSRDEG</sequence>
<evidence type="ECO:0000313" key="1">
    <source>
        <dbReference type="EMBL" id="TAA20338.1"/>
    </source>
</evidence>
<organism evidence="1 2">
    <name type="scientific">Pseudoxanthomonas winnipegensis</name>
    <dbReference type="NCBI Taxonomy" id="2480810"/>
    <lineage>
        <taxon>Bacteria</taxon>
        <taxon>Pseudomonadati</taxon>
        <taxon>Pseudomonadota</taxon>
        <taxon>Gammaproteobacteria</taxon>
        <taxon>Lysobacterales</taxon>
        <taxon>Lysobacteraceae</taxon>
        <taxon>Pseudoxanthomonas</taxon>
    </lineage>
</organism>
<dbReference type="RefSeq" id="WP_130552905.1">
    <property type="nucleotide sequence ID" value="NZ_SHMC01000010.1"/>
</dbReference>
<protein>
    <submittedName>
        <fullName evidence="1">Uncharacterized protein</fullName>
    </submittedName>
</protein>
<dbReference type="Proteomes" id="UP000292627">
    <property type="component" value="Unassembled WGS sequence"/>
</dbReference>